<protein>
    <submittedName>
        <fullName evidence="1">Glr2554 protein</fullName>
    </submittedName>
</protein>
<sequence>MRIDPGAPRGPCPLGADGVRAAGGVWREPLKAGRLFGGGCFLLWLAALPALGLPIKNGRLPQEILPQTPARPALEADRLYLGMREADFAAYTRVHGWSALEQSARLQRKAAMAMLYLPGGEALHLPGGPAVAAQGTFVRAFFERGRLSGLQLFPNFGEGGLTLKDLQRLSRAWFPDERLQLRYQMLPEDATQQVVEAILGRIPTVFTDLTGRTSLPFQSLVLGP</sequence>
<name>Q7NHI2_GLOVI</name>
<accession>Q7NHI2</accession>
<dbReference type="HOGENOM" id="CLU_1233598_0_0_3"/>
<reference evidence="1 2" key="1">
    <citation type="journal article" date="2003" name="DNA Res.">
        <title>Complete genome structure of Gloeobacter violaceus PCC 7421, a cyanobacterium that lacks thylakoids.</title>
        <authorList>
            <person name="Nakamura Y."/>
            <person name="Kaneko T."/>
            <person name="Sato S."/>
            <person name="Mimuro M."/>
            <person name="Miyashita H."/>
            <person name="Tsuchiya T."/>
            <person name="Sasamoto S."/>
            <person name="Watanabe A."/>
            <person name="Kawashima K."/>
            <person name="Kishida Y."/>
            <person name="Kiyokawa C."/>
            <person name="Kohara M."/>
            <person name="Matsumoto M."/>
            <person name="Matsuno A."/>
            <person name="Nakazaki N."/>
            <person name="Shimpo S."/>
            <person name="Takeuchi C."/>
            <person name="Yamada M."/>
            <person name="Tabata S."/>
        </authorList>
    </citation>
    <scope>NUCLEOTIDE SEQUENCE [LARGE SCALE GENOMIC DNA]</scope>
    <source>
        <strain evidence="2">ATCC 29082 / PCC 7421</strain>
    </source>
</reference>
<evidence type="ECO:0000313" key="1">
    <source>
        <dbReference type="EMBL" id="BAC90495.1"/>
    </source>
</evidence>
<dbReference type="EnsemblBacteria" id="BAC90495">
    <property type="protein sequence ID" value="BAC90495"/>
    <property type="gene ID" value="BAC90495"/>
</dbReference>
<dbReference type="AlphaFoldDB" id="Q7NHI2"/>
<gene>
    <name evidence="1" type="ordered locus">glr2554</name>
</gene>
<dbReference type="Proteomes" id="UP000000557">
    <property type="component" value="Chromosome"/>
</dbReference>
<dbReference type="PhylomeDB" id="Q7NHI2"/>
<organism evidence="1 2">
    <name type="scientific">Gloeobacter violaceus (strain ATCC 29082 / PCC 7421)</name>
    <dbReference type="NCBI Taxonomy" id="251221"/>
    <lineage>
        <taxon>Bacteria</taxon>
        <taxon>Bacillati</taxon>
        <taxon>Cyanobacteriota</taxon>
        <taxon>Cyanophyceae</taxon>
        <taxon>Gloeobacterales</taxon>
        <taxon>Gloeobacteraceae</taxon>
        <taxon>Gloeobacter</taxon>
    </lineage>
</organism>
<evidence type="ECO:0000313" key="2">
    <source>
        <dbReference type="Proteomes" id="UP000000557"/>
    </source>
</evidence>
<keyword evidence="2" id="KW-1185">Reference proteome</keyword>
<dbReference type="KEGG" id="gvi:glr2554"/>
<dbReference type="EMBL" id="BA000045">
    <property type="protein sequence ID" value="BAC90495.1"/>
    <property type="molecule type" value="Genomic_DNA"/>
</dbReference>
<dbReference type="OrthoDB" id="571033at2"/>
<reference evidence="1 2" key="2">
    <citation type="journal article" date="2003" name="DNA Res.">
        <title>Complete genome structure of Gloeobacter violaceus PCC 7421, a cyanobacterium that lacks thylakoids (supplement).</title>
        <authorList>
            <person name="Nakamura Y."/>
            <person name="Kaneko T."/>
            <person name="Sato S."/>
            <person name="Mimuro M."/>
            <person name="Miyashita H."/>
            <person name="Tsuchiya T."/>
            <person name="Sasamoto S."/>
            <person name="Watanabe A."/>
            <person name="Kawashima K."/>
            <person name="Kishida Y."/>
            <person name="Kiyokawa C."/>
            <person name="Kohara M."/>
            <person name="Matsumoto M."/>
            <person name="Matsuno A."/>
            <person name="Nakazaki N."/>
            <person name="Shimpo S."/>
            <person name="Takeuchi C."/>
            <person name="Yamada M."/>
            <person name="Tabata S."/>
        </authorList>
    </citation>
    <scope>NUCLEOTIDE SEQUENCE [LARGE SCALE GENOMIC DNA]</scope>
    <source>
        <strain evidence="2">ATCC 29082 / PCC 7421</strain>
    </source>
</reference>
<dbReference type="InParanoid" id="Q7NHI2"/>
<proteinExistence type="predicted"/>
<dbReference type="eggNOG" id="ENOG50331YE">
    <property type="taxonomic scope" value="Bacteria"/>
</dbReference>